<dbReference type="GO" id="GO:0016887">
    <property type="term" value="F:ATP hydrolysis activity"/>
    <property type="evidence" value="ECO:0007669"/>
    <property type="project" value="InterPro"/>
</dbReference>
<gene>
    <name evidence="7" type="ORF">H9849_01935</name>
</gene>
<comment type="similarity">
    <text evidence="1">Belongs to the SMC family. SbcC subfamily.</text>
</comment>
<evidence type="ECO:0000256" key="5">
    <source>
        <dbReference type="SAM" id="MobiDB-lite"/>
    </source>
</evidence>
<evidence type="ECO:0000256" key="3">
    <source>
        <dbReference type="ARBA" id="ARBA00013368"/>
    </source>
</evidence>
<dbReference type="AlphaFoldDB" id="A0A9D1X3F7"/>
<dbReference type="Gene3D" id="3.40.50.300">
    <property type="entry name" value="P-loop containing nucleotide triphosphate hydrolases"/>
    <property type="match status" value="2"/>
</dbReference>
<evidence type="ECO:0000259" key="6">
    <source>
        <dbReference type="Pfam" id="PF13476"/>
    </source>
</evidence>
<feature type="coiled-coil region" evidence="4">
    <location>
        <begin position="874"/>
        <end position="928"/>
    </location>
</feature>
<dbReference type="EMBL" id="DXEQ01000054">
    <property type="protein sequence ID" value="HIX71761.1"/>
    <property type="molecule type" value="Genomic_DNA"/>
</dbReference>
<feature type="coiled-coil region" evidence="4">
    <location>
        <begin position="432"/>
        <end position="515"/>
    </location>
</feature>
<dbReference type="Pfam" id="PF13476">
    <property type="entry name" value="AAA_23"/>
    <property type="match status" value="1"/>
</dbReference>
<dbReference type="Pfam" id="PF13558">
    <property type="entry name" value="SbcC_Walker_B"/>
    <property type="match status" value="1"/>
</dbReference>
<dbReference type="Proteomes" id="UP000886805">
    <property type="component" value="Unassembled WGS sequence"/>
</dbReference>
<evidence type="ECO:0000313" key="8">
    <source>
        <dbReference type="Proteomes" id="UP000886805"/>
    </source>
</evidence>
<comment type="subunit">
    <text evidence="2">Heterodimer of SbcC and SbcD.</text>
</comment>
<proteinExistence type="inferred from homology"/>
<keyword evidence="4" id="KW-0175">Coiled coil</keyword>
<feature type="domain" description="Rad50/SbcC-type AAA" evidence="6">
    <location>
        <begin position="5"/>
        <end position="209"/>
    </location>
</feature>
<feature type="coiled-coil region" evidence="4">
    <location>
        <begin position="311"/>
        <end position="338"/>
    </location>
</feature>
<dbReference type="InterPro" id="IPR027417">
    <property type="entry name" value="P-loop_NTPase"/>
</dbReference>
<evidence type="ECO:0000313" key="7">
    <source>
        <dbReference type="EMBL" id="HIX71761.1"/>
    </source>
</evidence>
<name>A0A9D1X3F7_9FIRM</name>
<evidence type="ECO:0000256" key="4">
    <source>
        <dbReference type="SAM" id="Coils"/>
    </source>
</evidence>
<comment type="caution">
    <text evidence="7">The sequence shown here is derived from an EMBL/GenBank/DDBJ whole genome shotgun (WGS) entry which is preliminary data.</text>
</comment>
<reference evidence="7" key="1">
    <citation type="journal article" date="2021" name="PeerJ">
        <title>Extensive microbial diversity within the chicken gut microbiome revealed by metagenomics and culture.</title>
        <authorList>
            <person name="Gilroy R."/>
            <person name="Ravi A."/>
            <person name="Getino M."/>
            <person name="Pursley I."/>
            <person name="Horton D.L."/>
            <person name="Alikhan N.F."/>
            <person name="Baker D."/>
            <person name="Gharbi K."/>
            <person name="Hall N."/>
            <person name="Watson M."/>
            <person name="Adriaenssens E.M."/>
            <person name="Foster-Nyarko E."/>
            <person name="Jarju S."/>
            <person name="Secka A."/>
            <person name="Antonio M."/>
            <person name="Oren A."/>
            <person name="Chaudhuri R.R."/>
            <person name="La Ragione R."/>
            <person name="Hildebrand F."/>
            <person name="Pallen M.J."/>
        </authorList>
    </citation>
    <scope>NUCLEOTIDE SEQUENCE</scope>
    <source>
        <strain evidence="7">ChiSxjej3B15-1167</strain>
    </source>
</reference>
<feature type="region of interest" description="Disordered" evidence="5">
    <location>
        <begin position="597"/>
        <end position="618"/>
    </location>
</feature>
<feature type="compositionally biased region" description="Basic and acidic residues" evidence="5">
    <location>
        <begin position="597"/>
        <end position="606"/>
    </location>
</feature>
<dbReference type="PANTHER" id="PTHR32114">
    <property type="entry name" value="ABC TRANSPORTER ABCH.3"/>
    <property type="match status" value="1"/>
</dbReference>
<reference evidence="7" key="2">
    <citation type="submission" date="2021-04" db="EMBL/GenBank/DDBJ databases">
        <authorList>
            <person name="Gilroy R."/>
        </authorList>
    </citation>
    <scope>NUCLEOTIDE SEQUENCE</scope>
    <source>
        <strain evidence="7">ChiSxjej3B15-1167</strain>
    </source>
</reference>
<dbReference type="PANTHER" id="PTHR32114:SF2">
    <property type="entry name" value="ABC TRANSPORTER ABCH.3"/>
    <property type="match status" value="1"/>
</dbReference>
<accession>A0A9D1X3F7</accession>
<feature type="coiled-coil region" evidence="4">
    <location>
        <begin position="552"/>
        <end position="582"/>
    </location>
</feature>
<feature type="coiled-coil region" evidence="4">
    <location>
        <begin position="216"/>
        <end position="243"/>
    </location>
</feature>
<dbReference type="GO" id="GO:0006302">
    <property type="term" value="P:double-strand break repair"/>
    <property type="evidence" value="ECO:0007669"/>
    <property type="project" value="InterPro"/>
</dbReference>
<organism evidence="7 8">
    <name type="scientific">Candidatus Anaerobutyricum stercoripullorum</name>
    <dbReference type="NCBI Taxonomy" id="2838456"/>
    <lineage>
        <taxon>Bacteria</taxon>
        <taxon>Bacillati</taxon>
        <taxon>Bacillota</taxon>
        <taxon>Clostridia</taxon>
        <taxon>Lachnospirales</taxon>
        <taxon>Lachnospiraceae</taxon>
        <taxon>Anaerobutyricum</taxon>
    </lineage>
</organism>
<feature type="coiled-coil region" evidence="4">
    <location>
        <begin position="627"/>
        <end position="778"/>
    </location>
</feature>
<sequence length="1097" mass="125290">MRPLKLTLRGINSYRKEQTIDFAALTSAGLFGIFGPTGSGKSSILDAITLALYAKLPRSTKNFININEETAAVSFLFSITSTETHRYQVERTFRYHKGGTASTVRNTGATLAEITAEGTKVLADRPTEVTQECIRLLGLSSEDFMRTVVLPQGQFSEFLRLKNADRRSMLQRIFHLEQYGLELTQKIAGARQKQDLLLSNLEGQMQTFADLSPDTLREYKTAHARLLEEIKDITGQKERAAQAFQEADATRSLFLEYAPVKRAYEDSLAQMPAMEEKQKALDLGRQAAQVRPFYLQAQESAAQTAAAAAALNKAREEHRLAETACQQAKKEADAASKDSLLRLPSLLKKEQDYDAARQRQETIRQWNARLSQAEITHRQTAASLAALKAQEKDCLTAGEQYQKEIAAKEEKAAGSRPSREEMHALEEGHVLEETYREKRSRYEEEKQQERAIRQQLEQEQKTLTTLTEELYTWQRQIRHSQISLRQQEDRLVTQQKKQEEEMASLREQSTHLQNRHMALILRSQLKEGEVCPVCGGIHHGEESHPEDDTRILAQIDAQKKREEALAAEAKEREEQLHALRQKLSLSDMHLETISHLLPEQRDDDKTSSLPEHPASDPLRLQSLSTEYLSCRERCAQLAKQYARLRRQNEEQYNRLQQAVSEILALRKQWNTENFTTTLSLRQKQEKDYEKLQEELTRLRGLQEENRRRQETVAARILPLSGEAAAAEKELLHYRSLIQEEEQKLPEGCDMQTDFSALREEAVRQRTALEQRQKEWAEQYEEASLTLQNKKDAMLQAGTRHELCRNNQQQAEETLQKQRTLAGFSPEEDCQKSYLSPEELTGLEKELQDFHDSFARIKERLAYLEEKRQDQHISEEEWKAKKEQLEQISALLEQQQKKEAVLAEEVENCKKQLEQKKKLSKELDAALHRRGLIRQLEQLFKGNAFIEYVAESRLRYIAAEASVILSSISNGSYELEINDKAEFIIRDNKNGGAPRPCDTLSGGETFIASLSLALALSSAIQLNGTAPLELFFLDEGFGNLDDELLDVVMTSLERLRSTRRSIGIITHVEAIQARVPVKLVVTPSDLSQGGSTIRMEYS</sequence>
<evidence type="ECO:0000256" key="1">
    <source>
        <dbReference type="ARBA" id="ARBA00006930"/>
    </source>
</evidence>
<dbReference type="SUPFAM" id="SSF52540">
    <property type="entry name" value="P-loop containing nucleoside triphosphate hydrolases"/>
    <property type="match status" value="1"/>
</dbReference>
<dbReference type="InterPro" id="IPR038729">
    <property type="entry name" value="Rad50/SbcC_AAA"/>
</dbReference>
<protein>
    <recommendedName>
        <fullName evidence="3">Nuclease SbcCD subunit C</fullName>
    </recommendedName>
</protein>
<evidence type="ECO:0000256" key="2">
    <source>
        <dbReference type="ARBA" id="ARBA00011322"/>
    </source>
</evidence>